<dbReference type="AlphaFoldDB" id="A0A0R3PD03"/>
<dbReference type="SUPFAM" id="SSF47616">
    <property type="entry name" value="GST C-terminal domain-like"/>
    <property type="match status" value="1"/>
</dbReference>
<dbReference type="GO" id="GO:0005737">
    <property type="term" value="C:cytoplasm"/>
    <property type="evidence" value="ECO:0007669"/>
    <property type="project" value="TreeGrafter"/>
</dbReference>
<dbReference type="Proteomes" id="UP000267027">
    <property type="component" value="Unassembled WGS sequence"/>
</dbReference>
<dbReference type="Pfam" id="PF17172">
    <property type="entry name" value="GST_N_4"/>
    <property type="match status" value="1"/>
</dbReference>
<comment type="similarity">
    <text evidence="1">Belongs to the FAX family.</text>
</comment>
<dbReference type="OMA" id="VINICVR"/>
<dbReference type="OrthoDB" id="5809458at2759"/>
<evidence type="ECO:0000259" key="3">
    <source>
        <dbReference type="Pfam" id="PF17172"/>
    </source>
</evidence>
<dbReference type="InterPro" id="IPR040079">
    <property type="entry name" value="Glutathione_S-Trfase"/>
</dbReference>
<dbReference type="SUPFAM" id="SSF52833">
    <property type="entry name" value="Thioredoxin-like"/>
    <property type="match status" value="1"/>
</dbReference>
<dbReference type="Pfam" id="PF17171">
    <property type="entry name" value="GST_C_6"/>
    <property type="match status" value="1"/>
</dbReference>
<evidence type="ECO:0000256" key="1">
    <source>
        <dbReference type="ARBA" id="ARBA00006475"/>
    </source>
</evidence>
<reference evidence="6" key="1">
    <citation type="submission" date="2017-02" db="UniProtKB">
        <authorList>
            <consortium name="WormBaseParasite"/>
        </authorList>
    </citation>
    <scope>IDENTIFICATION</scope>
</reference>
<dbReference type="InterPro" id="IPR036282">
    <property type="entry name" value="Glutathione-S-Trfase_C_sf"/>
</dbReference>
<dbReference type="InterPro" id="IPR036249">
    <property type="entry name" value="Thioredoxin-like_sf"/>
</dbReference>
<dbReference type="SFLD" id="SFLDG01200">
    <property type="entry name" value="SUF1.1"/>
    <property type="match status" value="1"/>
</dbReference>
<proteinExistence type="inferred from homology"/>
<dbReference type="PANTHER" id="PTHR12289">
    <property type="entry name" value="METAXIN RELATED"/>
    <property type="match status" value="1"/>
</dbReference>
<evidence type="ECO:0000313" key="4">
    <source>
        <dbReference type="EMBL" id="VDM53349.1"/>
    </source>
</evidence>
<reference evidence="4 5" key="2">
    <citation type="submission" date="2018-11" db="EMBL/GenBank/DDBJ databases">
        <authorList>
            <consortium name="Pathogen Informatics"/>
        </authorList>
    </citation>
    <scope>NUCLEOTIDE SEQUENCE [LARGE SCALE GENOMIC DNA]</scope>
    <source>
        <strain evidence="4 5">Costa Rica</strain>
    </source>
</reference>
<dbReference type="Gene3D" id="1.20.1050.10">
    <property type="match status" value="1"/>
</dbReference>
<gene>
    <name evidence="4" type="ORF">ACOC_LOCUS1764</name>
</gene>
<dbReference type="InterPro" id="IPR012336">
    <property type="entry name" value="Thioredoxin-like_fold"/>
</dbReference>
<name>A0A0R3PD03_ANGCS</name>
<dbReference type="SFLD" id="SFLDS00019">
    <property type="entry name" value="Glutathione_Transferase_(cytos"/>
    <property type="match status" value="1"/>
</dbReference>
<dbReference type="SFLD" id="SFLDG01180">
    <property type="entry name" value="SUF1"/>
    <property type="match status" value="1"/>
</dbReference>
<sequence>MPGTRLLKRDWEKDHVYLVQFPRAGCIPSPSPFSLKVETWLRMADVPYTNISNQFTKMSTKGQIPFVEVNGRQVADSNFIIDHLIEEFHKKNIDDRLTPIEKSYARAFHALIEDSLRWALIYQRARDNKWLASEQGFLSHFSGVKKLAFKNVLCERLRKRVRLLYQIMNAVMAQGIARNTPEEVVILAKKDLDAMSIFLGNKKYFFGDKPTTLDCTMFAFLSQFIYTPLVTPEIRTHMEQNNQNLVCLKWFLTRFVLTAHHFYRLSDSIKTLLVLTTASLEAIAITG</sequence>
<feature type="domain" description="Metaxin glutathione S-transferase" evidence="2">
    <location>
        <begin position="188"/>
        <end position="246"/>
    </location>
</feature>
<dbReference type="Gene3D" id="3.40.30.10">
    <property type="entry name" value="Glutaredoxin"/>
    <property type="match status" value="1"/>
</dbReference>
<organism evidence="6">
    <name type="scientific">Angiostrongylus costaricensis</name>
    <name type="common">Nematode worm</name>
    <dbReference type="NCBI Taxonomy" id="334426"/>
    <lineage>
        <taxon>Eukaryota</taxon>
        <taxon>Metazoa</taxon>
        <taxon>Ecdysozoa</taxon>
        <taxon>Nematoda</taxon>
        <taxon>Chromadorea</taxon>
        <taxon>Rhabditida</taxon>
        <taxon>Rhabditina</taxon>
        <taxon>Rhabditomorpha</taxon>
        <taxon>Strongyloidea</taxon>
        <taxon>Metastrongylidae</taxon>
        <taxon>Angiostrongylus</taxon>
    </lineage>
</organism>
<accession>A0A0R3PD03</accession>
<dbReference type="CDD" id="cd03193">
    <property type="entry name" value="GST_C_Metaxin"/>
    <property type="match status" value="1"/>
</dbReference>
<dbReference type="WBParaSite" id="ACOC_0000176301-mRNA-1">
    <property type="protein sequence ID" value="ACOC_0000176301-mRNA-1"/>
    <property type="gene ID" value="ACOC_0000176301"/>
</dbReference>
<dbReference type="EMBL" id="UYYA01000289">
    <property type="protein sequence ID" value="VDM53349.1"/>
    <property type="molecule type" value="Genomic_DNA"/>
</dbReference>
<dbReference type="InterPro" id="IPR033468">
    <property type="entry name" value="Metaxin_GST"/>
</dbReference>
<dbReference type="PANTHER" id="PTHR12289:SF72">
    <property type="entry name" value="GST N-TERMINAL DOMAIN-CONTAINING PROTEIN"/>
    <property type="match status" value="1"/>
</dbReference>
<protein>
    <submittedName>
        <fullName evidence="6">GST N-terminal domain-containing protein</fullName>
    </submittedName>
</protein>
<dbReference type="InterPro" id="IPR026928">
    <property type="entry name" value="FAX/IsoI-like"/>
</dbReference>
<evidence type="ECO:0000259" key="2">
    <source>
        <dbReference type="Pfam" id="PF17171"/>
    </source>
</evidence>
<evidence type="ECO:0000313" key="6">
    <source>
        <dbReference type="WBParaSite" id="ACOC_0000176301-mRNA-1"/>
    </source>
</evidence>
<dbReference type="InterPro" id="IPR050931">
    <property type="entry name" value="Mito_Protein_Transport_Metaxin"/>
</dbReference>
<keyword evidence="5" id="KW-1185">Reference proteome</keyword>
<evidence type="ECO:0000313" key="5">
    <source>
        <dbReference type="Proteomes" id="UP000267027"/>
    </source>
</evidence>
<dbReference type="CDD" id="cd03080">
    <property type="entry name" value="GST_N_Metaxin_like"/>
    <property type="match status" value="1"/>
</dbReference>
<feature type="domain" description="Thioredoxin-like fold" evidence="3">
    <location>
        <begin position="32"/>
        <end position="128"/>
    </location>
</feature>